<gene>
    <name evidence="1" type="ORF">A6V39_00860</name>
</gene>
<evidence type="ECO:0000313" key="1">
    <source>
        <dbReference type="EMBL" id="OAL10602.1"/>
    </source>
</evidence>
<dbReference type="Proteomes" id="UP000077623">
    <property type="component" value="Unassembled WGS sequence"/>
</dbReference>
<evidence type="ECO:0000313" key="2">
    <source>
        <dbReference type="Proteomes" id="UP000077623"/>
    </source>
</evidence>
<reference evidence="2" key="1">
    <citation type="submission" date="2016-04" db="EMBL/GenBank/DDBJ databases">
        <authorList>
            <person name="Quiroz-Castaneda R.E."/>
            <person name="Martinez-Ocampo F."/>
        </authorList>
    </citation>
    <scope>NUCLEOTIDE SEQUENCE [LARGE SCALE GENOMIC DNA]</scope>
    <source>
        <strain evidence="2">INIFAP01</strain>
    </source>
</reference>
<proteinExistence type="predicted"/>
<dbReference type="STRING" id="432608.A6V39_00860"/>
<protein>
    <submittedName>
        <fullName evidence="1">Uncharacterized protein</fullName>
    </submittedName>
</protein>
<comment type="caution">
    <text evidence="1">The sequence shown here is derived from an EMBL/GenBank/DDBJ whole genome shotgun (WGS) entry which is preliminary data.</text>
</comment>
<accession>A0A1A9QDD4</accession>
<keyword evidence="2" id="KW-1185">Reference proteome</keyword>
<sequence>MALPNTSKLIYGAIGTGVLGGAGLGTYYHLSSSEESSEKTVIINNVEKKLQEIGYLVLSSNSEDRLWDTVLEEYNKIQTQEEIFADSTLTKETKNGLKEKCRLALEIDPSNETNYKLAKRWCVKIENIQEMLTRNKYTKLGESSEITNKPKWEEKVSKIKAIEQTQRNIDVQFKNNNEDVGLLEAKCKSLNVDSIKTHSSENFEQHYIQVRDWCATKNDS</sequence>
<dbReference type="AlphaFoldDB" id="A0A1A9QDD4"/>
<name>A0A1A9QDD4_9MOLU</name>
<dbReference type="RefSeq" id="WP_187149837.1">
    <property type="nucleotide sequence ID" value="NZ_LWUJ01000010.1"/>
</dbReference>
<organism evidence="1 2">
    <name type="scientific">Candidatus Mycoplasma haematobovis</name>
    <dbReference type="NCBI Taxonomy" id="432608"/>
    <lineage>
        <taxon>Bacteria</taxon>
        <taxon>Bacillati</taxon>
        <taxon>Mycoplasmatota</taxon>
        <taxon>Mollicutes</taxon>
        <taxon>Mycoplasmataceae</taxon>
        <taxon>Mycoplasma</taxon>
    </lineage>
</organism>
<dbReference type="EMBL" id="LWUJ01000010">
    <property type="protein sequence ID" value="OAL10602.1"/>
    <property type="molecule type" value="Genomic_DNA"/>
</dbReference>